<name>A0A1U9NJZ6_9BACT</name>
<reference evidence="4" key="1">
    <citation type="submission" date="2017-02" db="EMBL/GenBank/DDBJ databases">
        <title>Comparative genomics and description of representatives of a novel lineage of planctomycetes thriving in anoxic sediments.</title>
        <authorList>
            <person name="Spring S."/>
            <person name="Bunk B."/>
            <person name="Sproer C."/>
        </authorList>
    </citation>
    <scope>NUCLEOTIDE SEQUENCE [LARGE SCALE GENOMIC DNA]</scope>
    <source>
        <strain evidence="4">ST-NAGAB-D1</strain>
    </source>
</reference>
<dbReference type="Pfam" id="PF01548">
    <property type="entry name" value="DEDD_Tnp_IS110"/>
    <property type="match status" value="1"/>
</dbReference>
<dbReference type="InterPro" id="IPR003346">
    <property type="entry name" value="Transposase_20"/>
</dbReference>
<accession>A0A1U9NJZ6</accession>
<keyword evidence="4" id="KW-1185">Reference proteome</keyword>
<evidence type="ECO:0000259" key="2">
    <source>
        <dbReference type="Pfam" id="PF02371"/>
    </source>
</evidence>
<dbReference type="RefSeq" id="WP_146660763.1">
    <property type="nucleotide sequence ID" value="NZ_CP019791.1"/>
</dbReference>
<feature type="domain" description="Transposase IS116/IS110/IS902 C-terminal" evidence="2">
    <location>
        <begin position="220"/>
        <end position="301"/>
    </location>
</feature>
<dbReference type="GO" id="GO:0006313">
    <property type="term" value="P:DNA transposition"/>
    <property type="evidence" value="ECO:0007669"/>
    <property type="project" value="InterPro"/>
</dbReference>
<protein>
    <submittedName>
        <fullName evidence="3">Transposase IS116/IS110/IS902 family protein</fullName>
    </submittedName>
</protein>
<dbReference type="PANTHER" id="PTHR33055:SF3">
    <property type="entry name" value="PUTATIVE TRANSPOSASE FOR IS117-RELATED"/>
    <property type="match status" value="1"/>
</dbReference>
<organism evidence="3 4">
    <name type="scientific">Anaerohalosphaera lusitana</name>
    <dbReference type="NCBI Taxonomy" id="1936003"/>
    <lineage>
        <taxon>Bacteria</taxon>
        <taxon>Pseudomonadati</taxon>
        <taxon>Planctomycetota</taxon>
        <taxon>Phycisphaerae</taxon>
        <taxon>Sedimentisphaerales</taxon>
        <taxon>Anaerohalosphaeraceae</taxon>
        <taxon>Anaerohalosphaera</taxon>
    </lineage>
</organism>
<evidence type="ECO:0000259" key="1">
    <source>
        <dbReference type="Pfam" id="PF01548"/>
    </source>
</evidence>
<dbReference type="OrthoDB" id="273556at2"/>
<dbReference type="AlphaFoldDB" id="A0A1U9NJZ6"/>
<evidence type="ECO:0000313" key="4">
    <source>
        <dbReference type="Proteomes" id="UP000189674"/>
    </source>
</evidence>
<dbReference type="InterPro" id="IPR002525">
    <property type="entry name" value="Transp_IS110-like_N"/>
</dbReference>
<proteinExistence type="predicted"/>
<evidence type="ECO:0000313" key="3">
    <source>
        <dbReference type="EMBL" id="AQT68064.1"/>
    </source>
</evidence>
<sequence length="347" mass="39943">METILAIDLGKNKSVFCQMDRASLKTKYRTVRTRPELFHDIFAELNANSSIVLFESGNQAGWLADMLRAMQLPFKVAAWKWTNNPVKSDKKDAKRLAVMYHHGFFPEVHVPVKKVRQKRSLINYRQKLVTRMTQIKNSIRAIMCSMAIDLPAGRNCWTKKHLETISQHASPLKQIDDPCQLWRGQLHAELQQYKIVQQQLDRVTAKLDALGKKDPATILISNAPGIGPRTAEAVSAVIDDPHRFKNARHVSSYVGFTPRRYQSGEMDRTGRISKHGNPLLRMLLVQASWASLQYAWAREIYDRVCRGSAKRRKIAIIAVARHMLIRCWAMLRDNKPWRHDRCKVARV</sequence>
<dbReference type="InterPro" id="IPR047650">
    <property type="entry name" value="Transpos_IS110"/>
</dbReference>
<dbReference type="KEGG" id="alus:STSP2_01219"/>
<dbReference type="STRING" id="1936003.STSP2_01219"/>
<dbReference type="NCBIfam" id="NF033542">
    <property type="entry name" value="transpos_IS110"/>
    <property type="match status" value="1"/>
</dbReference>
<gene>
    <name evidence="3" type="ORF">STSP2_01219</name>
</gene>
<dbReference type="PANTHER" id="PTHR33055">
    <property type="entry name" value="TRANSPOSASE FOR INSERTION SEQUENCE ELEMENT IS1111A"/>
    <property type="match status" value="1"/>
</dbReference>
<dbReference type="GO" id="GO:0004803">
    <property type="term" value="F:transposase activity"/>
    <property type="evidence" value="ECO:0007669"/>
    <property type="project" value="InterPro"/>
</dbReference>
<dbReference type="Pfam" id="PF02371">
    <property type="entry name" value="Transposase_20"/>
    <property type="match status" value="1"/>
</dbReference>
<feature type="domain" description="Transposase IS110-like N-terminal" evidence="1">
    <location>
        <begin position="6"/>
        <end position="143"/>
    </location>
</feature>
<dbReference type="Proteomes" id="UP000189674">
    <property type="component" value="Chromosome"/>
</dbReference>
<dbReference type="EMBL" id="CP019791">
    <property type="protein sequence ID" value="AQT68064.1"/>
    <property type="molecule type" value="Genomic_DNA"/>
</dbReference>
<dbReference type="GO" id="GO:0003677">
    <property type="term" value="F:DNA binding"/>
    <property type="evidence" value="ECO:0007669"/>
    <property type="project" value="InterPro"/>
</dbReference>